<organism evidence="1 2">
    <name type="scientific">Mariniphaga sediminis</name>
    <dbReference type="NCBI Taxonomy" id="1628158"/>
    <lineage>
        <taxon>Bacteria</taxon>
        <taxon>Pseudomonadati</taxon>
        <taxon>Bacteroidota</taxon>
        <taxon>Bacteroidia</taxon>
        <taxon>Marinilabiliales</taxon>
        <taxon>Prolixibacteraceae</taxon>
        <taxon>Mariniphaga</taxon>
    </lineage>
</organism>
<proteinExistence type="predicted"/>
<accession>A0A399D1R6</accession>
<evidence type="ECO:0000313" key="1">
    <source>
        <dbReference type="EMBL" id="RIH65406.1"/>
    </source>
</evidence>
<evidence type="ECO:0000313" key="2">
    <source>
        <dbReference type="Proteomes" id="UP000266441"/>
    </source>
</evidence>
<reference evidence="1 2" key="1">
    <citation type="journal article" date="2015" name="Int. J. Syst. Evol. Microbiol.">
        <title>Mariniphaga sediminis sp. nov., isolated from coastal sediment.</title>
        <authorList>
            <person name="Wang F.Q."/>
            <person name="Shen Q.Y."/>
            <person name="Chen G.J."/>
            <person name="Du Z.J."/>
        </authorList>
    </citation>
    <scope>NUCLEOTIDE SEQUENCE [LARGE SCALE GENOMIC DNA]</scope>
    <source>
        <strain evidence="1 2">SY21</strain>
    </source>
</reference>
<gene>
    <name evidence="1" type="ORF">D1164_09780</name>
</gene>
<dbReference type="AlphaFoldDB" id="A0A399D1R6"/>
<dbReference type="Gene3D" id="3.20.20.80">
    <property type="entry name" value="Glycosidases"/>
    <property type="match status" value="1"/>
</dbReference>
<protein>
    <recommendedName>
        <fullName evidence="3">Glycoside hydrolase family 42 N-terminal domain-containing protein</fullName>
    </recommendedName>
</protein>
<name>A0A399D1R6_9BACT</name>
<evidence type="ECO:0008006" key="3">
    <source>
        <dbReference type="Google" id="ProtNLM"/>
    </source>
</evidence>
<dbReference type="EMBL" id="QWET01000006">
    <property type="protein sequence ID" value="RIH65406.1"/>
    <property type="molecule type" value="Genomic_DNA"/>
</dbReference>
<dbReference type="Proteomes" id="UP000266441">
    <property type="component" value="Unassembled WGS sequence"/>
</dbReference>
<comment type="caution">
    <text evidence="1">The sequence shown here is derived from an EMBL/GenBank/DDBJ whole genome shotgun (WGS) entry which is preliminary data.</text>
</comment>
<sequence>MFWSRIGFTQNPTRLDSSGNPLFYDNDFSTAIRENSAFEKAGVKIFTSIIHNGWTGVNKYNYTAVDSTLNILLKGHPDRYYLPRIKLDVPTEWALENPEDLFVNFYGPRDKNDILTLAEKLEKYWDTAGWSGGVPVNEGLVGLQSFSSAKWKEDAGKALKRLIKHLDASPYADQIIGYHIAFGACGETVRWGTWSMSDVAKGDFGINHRKAFYNWCLKKYGTLESLQEAWSDSILDENNFEVPFLFDSLKNKNCLRDFFLAREEDQRKIDYNVFLSQTTADAIEYFGKIVKEETGGKPVGSFYGYLFVQNAAYSGQLAIDQLLNSSWVDFLTLPKAYYRSAPGWAGGEQGPSLSFSMKKIFIDELDNRTHLSNPGDISRANNMEETRSVLWREVAKNLSYRNQNWWWMDLGSGWFDDSLIMDEISKLVKLSKSVRDRKWNNISEILYVIDDHSFYRMNSSYGFVNGSRGGIINEMESELKLVGAPVDIYRLCDLNDITLSQYKLIVFANAFHFEKGQWERIRNRIPKTATIIWNYAAGIRNPDFSVTNVKEVTGFSIEPYSGTKVDISNGYNILNDFPLIQIVSDSEQSVLDKYPDGSIMTSLKINNEGGKTILCAYPNLKASKLREMAVDAGCYMYAPLNCTVYADNRFIGIFPKEAIHYNLSLKEKVNVTDAIIGKSWNNIDEIPVKMEAKGAKFLVIEE</sequence>
<keyword evidence="2" id="KW-1185">Reference proteome</keyword>